<evidence type="ECO:0000256" key="1">
    <source>
        <dbReference type="ARBA" id="ARBA00022737"/>
    </source>
</evidence>
<dbReference type="InterPro" id="IPR041118">
    <property type="entry name" value="Rx_N"/>
</dbReference>
<dbReference type="OrthoDB" id="1933539at2759"/>
<keyword evidence="7" id="KW-1185">Reference proteome</keyword>
<reference evidence="7" key="2">
    <citation type="journal article" date="2018" name="BMC Genomics">
        <title>A manually annotated Actinidia chinensis var. chinensis (kiwifruit) genome highlights the challenges associated with draft genomes and gene prediction in plants.</title>
        <authorList>
            <person name="Pilkington S.M."/>
            <person name="Crowhurst R."/>
            <person name="Hilario E."/>
            <person name="Nardozza S."/>
            <person name="Fraser L."/>
            <person name="Peng Y."/>
            <person name="Gunaseelan K."/>
            <person name="Simpson R."/>
            <person name="Tahir J."/>
            <person name="Deroles S.C."/>
            <person name="Templeton K."/>
            <person name="Luo Z."/>
            <person name="Davy M."/>
            <person name="Cheng C."/>
            <person name="McNeilage M."/>
            <person name="Scaglione D."/>
            <person name="Liu Y."/>
            <person name="Zhang Q."/>
            <person name="Datson P."/>
            <person name="De Silva N."/>
            <person name="Gardiner S.E."/>
            <person name="Bassett H."/>
            <person name="Chagne D."/>
            <person name="McCallum J."/>
            <person name="Dzierzon H."/>
            <person name="Deng C."/>
            <person name="Wang Y.Y."/>
            <person name="Barron L."/>
            <person name="Manako K."/>
            <person name="Bowen J."/>
            <person name="Foster T.M."/>
            <person name="Erridge Z.A."/>
            <person name="Tiffin H."/>
            <person name="Waite C.N."/>
            <person name="Davies K.M."/>
            <person name="Grierson E.P."/>
            <person name="Laing W.A."/>
            <person name="Kirk R."/>
            <person name="Chen X."/>
            <person name="Wood M."/>
            <person name="Montefiori M."/>
            <person name="Brummell D.A."/>
            <person name="Schwinn K.E."/>
            <person name="Catanach A."/>
            <person name="Fullerton C."/>
            <person name="Li D."/>
            <person name="Meiyalaghan S."/>
            <person name="Nieuwenhuizen N."/>
            <person name="Read N."/>
            <person name="Prakash R."/>
            <person name="Hunter D."/>
            <person name="Zhang H."/>
            <person name="McKenzie M."/>
            <person name="Knabel M."/>
            <person name="Harris A."/>
            <person name="Allan A.C."/>
            <person name="Gleave A."/>
            <person name="Chen A."/>
            <person name="Janssen B.J."/>
            <person name="Plunkett B."/>
            <person name="Ampomah-Dwamena C."/>
            <person name="Voogd C."/>
            <person name="Leif D."/>
            <person name="Lafferty D."/>
            <person name="Souleyre E.J.F."/>
            <person name="Varkonyi-Gasic E."/>
            <person name="Gambi F."/>
            <person name="Hanley J."/>
            <person name="Yao J.L."/>
            <person name="Cheung J."/>
            <person name="David K.M."/>
            <person name="Warren B."/>
            <person name="Marsh K."/>
            <person name="Snowden K.C."/>
            <person name="Lin-Wang K."/>
            <person name="Brian L."/>
            <person name="Martinez-Sanchez M."/>
            <person name="Wang M."/>
            <person name="Ileperuma N."/>
            <person name="Macnee N."/>
            <person name="Campin R."/>
            <person name="McAtee P."/>
            <person name="Drummond R.S.M."/>
            <person name="Espley R.V."/>
            <person name="Ireland H.S."/>
            <person name="Wu R."/>
            <person name="Atkinson R.G."/>
            <person name="Karunairetnam S."/>
            <person name="Bulley S."/>
            <person name="Chunkath S."/>
            <person name="Hanley Z."/>
            <person name="Storey R."/>
            <person name="Thrimawithana A.H."/>
            <person name="Thomson S."/>
            <person name="David C."/>
            <person name="Testolin R."/>
            <person name="Huang H."/>
            <person name="Hellens R.P."/>
            <person name="Schaffer R.J."/>
        </authorList>
    </citation>
    <scope>NUCLEOTIDE SEQUENCE [LARGE SCALE GENOMIC DNA]</scope>
    <source>
        <strain evidence="7">cv. Red5</strain>
    </source>
</reference>
<organism evidence="6 7">
    <name type="scientific">Actinidia chinensis var. chinensis</name>
    <name type="common">Chinese soft-hair kiwi</name>
    <dbReference type="NCBI Taxonomy" id="1590841"/>
    <lineage>
        <taxon>Eukaryota</taxon>
        <taxon>Viridiplantae</taxon>
        <taxon>Streptophyta</taxon>
        <taxon>Embryophyta</taxon>
        <taxon>Tracheophyta</taxon>
        <taxon>Spermatophyta</taxon>
        <taxon>Magnoliopsida</taxon>
        <taxon>eudicotyledons</taxon>
        <taxon>Gunneridae</taxon>
        <taxon>Pentapetalae</taxon>
        <taxon>asterids</taxon>
        <taxon>Ericales</taxon>
        <taxon>Actinidiaceae</taxon>
        <taxon>Actinidia</taxon>
    </lineage>
</organism>
<name>A0A2R6PHN2_ACTCC</name>
<gene>
    <name evidence="6" type="ORF">CEY00_Acc28726</name>
</gene>
<sequence length="114" mass="12966">MAISLLSAVLQNLISLIQEEVGLLWGVHKEMKKLSSTLSTIQAVLEDAERKQMQDKAIQDWLQKLKDATYKLDDILDDCSTEALRWESEGQRAGYLKKVSTCYIHLKILSSVTR</sequence>
<evidence type="ECO:0000256" key="4">
    <source>
        <dbReference type="ARBA" id="ARBA00022840"/>
    </source>
</evidence>
<evidence type="ECO:0000313" key="7">
    <source>
        <dbReference type="Proteomes" id="UP000241394"/>
    </source>
</evidence>
<dbReference type="AlphaFoldDB" id="A0A2R6PHN2"/>
<reference evidence="6 7" key="1">
    <citation type="submission" date="2017-07" db="EMBL/GenBank/DDBJ databases">
        <title>An improved, manually edited Actinidia chinensis var. chinensis (kiwifruit) genome highlights the challenges associated with draft genomes and gene prediction in plants.</title>
        <authorList>
            <person name="Pilkington S."/>
            <person name="Crowhurst R."/>
            <person name="Hilario E."/>
            <person name="Nardozza S."/>
            <person name="Fraser L."/>
            <person name="Peng Y."/>
            <person name="Gunaseelan K."/>
            <person name="Simpson R."/>
            <person name="Tahir J."/>
            <person name="Deroles S."/>
            <person name="Templeton K."/>
            <person name="Luo Z."/>
            <person name="Davy M."/>
            <person name="Cheng C."/>
            <person name="Mcneilage M."/>
            <person name="Scaglione D."/>
            <person name="Liu Y."/>
            <person name="Zhang Q."/>
            <person name="Datson P."/>
            <person name="De Silva N."/>
            <person name="Gardiner S."/>
            <person name="Bassett H."/>
            <person name="Chagne D."/>
            <person name="Mccallum J."/>
            <person name="Dzierzon H."/>
            <person name="Deng C."/>
            <person name="Wang Y.-Y."/>
            <person name="Barron N."/>
            <person name="Manako K."/>
            <person name="Bowen J."/>
            <person name="Foster T."/>
            <person name="Erridge Z."/>
            <person name="Tiffin H."/>
            <person name="Waite C."/>
            <person name="Davies K."/>
            <person name="Grierson E."/>
            <person name="Laing W."/>
            <person name="Kirk R."/>
            <person name="Chen X."/>
            <person name="Wood M."/>
            <person name="Montefiori M."/>
            <person name="Brummell D."/>
            <person name="Schwinn K."/>
            <person name="Catanach A."/>
            <person name="Fullerton C."/>
            <person name="Li D."/>
            <person name="Meiyalaghan S."/>
            <person name="Nieuwenhuizen N."/>
            <person name="Read N."/>
            <person name="Prakash R."/>
            <person name="Hunter D."/>
            <person name="Zhang H."/>
            <person name="Mckenzie M."/>
            <person name="Knabel M."/>
            <person name="Harris A."/>
            <person name="Allan A."/>
            <person name="Chen A."/>
            <person name="Janssen B."/>
            <person name="Plunkett B."/>
            <person name="Dwamena C."/>
            <person name="Voogd C."/>
            <person name="Leif D."/>
            <person name="Lafferty D."/>
            <person name="Souleyre E."/>
            <person name="Varkonyi-Gasic E."/>
            <person name="Gambi F."/>
            <person name="Hanley J."/>
            <person name="Yao J.-L."/>
            <person name="Cheung J."/>
            <person name="David K."/>
            <person name="Warren B."/>
            <person name="Marsh K."/>
            <person name="Snowden K."/>
            <person name="Lin-Wang K."/>
            <person name="Brian L."/>
            <person name="Martinez-Sanchez M."/>
            <person name="Wang M."/>
            <person name="Ileperuma N."/>
            <person name="Macnee N."/>
            <person name="Campin R."/>
            <person name="Mcatee P."/>
            <person name="Drummond R."/>
            <person name="Espley R."/>
            <person name="Ireland H."/>
            <person name="Wu R."/>
            <person name="Atkinson R."/>
            <person name="Karunairetnam S."/>
            <person name="Bulley S."/>
            <person name="Chunkath S."/>
            <person name="Hanley Z."/>
            <person name="Storey R."/>
            <person name="Thrimawithana A."/>
            <person name="Thomson S."/>
            <person name="David C."/>
            <person name="Testolin R."/>
        </authorList>
    </citation>
    <scope>NUCLEOTIDE SEQUENCE [LARGE SCALE GENOMIC DNA]</scope>
    <source>
        <strain evidence="7">cv. Red5</strain>
        <tissue evidence="6">Young leaf</tissue>
    </source>
</reference>
<comment type="caution">
    <text evidence="6">The sequence shown here is derived from an EMBL/GenBank/DDBJ whole genome shotgun (WGS) entry which is preliminary data.</text>
</comment>
<proteinExistence type="predicted"/>
<keyword evidence="2" id="KW-0547">Nucleotide-binding</keyword>
<evidence type="ECO:0000256" key="3">
    <source>
        <dbReference type="ARBA" id="ARBA00022821"/>
    </source>
</evidence>
<dbReference type="GO" id="GO:0005524">
    <property type="term" value="F:ATP binding"/>
    <property type="evidence" value="ECO:0007669"/>
    <property type="project" value="UniProtKB-KW"/>
</dbReference>
<keyword evidence="3" id="KW-0611">Plant defense</keyword>
<dbReference type="PANTHER" id="PTHR19338:SF60">
    <property type="entry name" value="NB-ARC DOMAIN-CONTAINING PROTEIN"/>
    <property type="match status" value="1"/>
</dbReference>
<evidence type="ECO:0000256" key="2">
    <source>
        <dbReference type="ARBA" id="ARBA00022741"/>
    </source>
</evidence>
<dbReference type="EMBL" id="NKQK01000025">
    <property type="protein sequence ID" value="PSR91382.1"/>
    <property type="molecule type" value="Genomic_DNA"/>
</dbReference>
<dbReference type="STRING" id="1590841.A0A2R6PHN2"/>
<dbReference type="Pfam" id="PF18052">
    <property type="entry name" value="Rx_N"/>
    <property type="match status" value="1"/>
</dbReference>
<dbReference type="PANTHER" id="PTHR19338">
    <property type="entry name" value="TRANSLOCASE OF INNER MITOCHONDRIAL MEMBRANE 13 HOMOLOG"/>
    <property type="match status" value="1"/>
</dbReference>
<dbReference type="InParanoid" id="A0A2R6PHN2"/>
<dbReference type="CDD" id="cd14798">
    <property type="entry name" value="RX-CC_like"/>
    <property type="match status" value="1"/>
</dbReference>
<keyword evidence="4" id="KW-0067">ATP-binding</keyword>
<keyword evidence="1" id="KW-0677">Repeat</keyword>
<evidence type="ECO:0000259" key="5">
    <source>
        <dbReference type="Pfam" id="PF18052"/>
    </source>
</evidence>
<dbReference type="Gene3D" id="1.20.5.4130">
    <property type="match status" value="1"/>
</dbReference>
<accession>A0A2R6PHN2</accession>
<feature type="domain" description="Disease resistance N-terminal" evidence="5">
    <location>
        <begin position="6"/>
        <end position="92"/>
    </location>
</feature>
<protein>
    <submittedName>
        <fullName evidence="6">Disease resistance protein</fullName>
    </submittedName>
</protein>
<dbReference type="InterPro" id="IPR038005">
    <property type="entry name" value="RX-like_CC"/>
</dbReference>
<evidence type="ECO:0000313" key="6">
    <source>
        <dbReference type="EMBL" id="PSR91382.1"/>
    </source>
</evidence>
<dbReference type="Gramene" id="PSR91382">
    <property type="protein sequence ID" value="PSR91382"/>
    <property type="gene ID" value="CEY00_Acc28726"/>
</dbReference>
<dbReference type="Proteomes" id="UP000241394">
    <property type="component" value="Chromosome LG25"/>
</dbReference>
<dbReference type="OMA" id="RRNARIW"/>
<dbReference type="GO" id="GO:0006952">
    <property type="term" value="P:defense response"/>
    <property type="evidence" value="ECO:0007669"/>
    <property type="project" value="UniProtKB-KW"/>
</dbReference>